<dbReference type="PANTHER" id="PTHR14119:SF3">
    <property type="entry name" value="ISOCHORISMATASE DOMAIN-CONTAINING PROTEIN 2"/>
    <property type="match status" value="1"/>
</dbReference>
<dbReference type="Pfam" id="PF00857">
    <property type="entry name" value="Isochorismatase"/>
    <property type="match status" value="1"/>
</dbReference>
<feature type="domain" description="Isochorismatase-like" evidence="1">
    <location>
        <begin position="11"/>
        <end position="159"/>
    </location>
</feature>
<dbReference type="PANTHER" id="PTHR14119">
    <property type="entry name" value="HYDROLASE"/>
    <property type="match status" value="1"/>
</dbReference>
<dbReference type="InterPro" id="IPR000868">
    <property type="entry name" value="Isochorismatase-like_dom"/>
</dbReference>
<evidence type="ECO:0000259" key="1">
    <source>
        <dbReference type="Pfam" id="PF00857"/>
    </source>
</evidence>
<organism evidence="2 3">
    <name type="scientific">Pyxidicoccus fallax</name>
    <dbReference type="NCBI Taxonomy" id="394095"/>
    <lineage>
        <taxon>Bacteria</taxon>
        <taxon>Pseudomonadati</taxon>
        <taxon>Myxococcota</taxon>
        <taxon>Myxococcia</taxon>
        <taxon>Myxococcales</taxon>
        <taxon>Cystobacterineae</taxon>
        <taxon>Myxococcaceae</taxon>
        <taxon>Pyxidicoccus</taxon>
    </lineage>
</organism>
<accession>A0A848LZD7</accession>
<keyword evidence="3" id="KW-1185">Reference proteome</keyword>
<dbReference type="EMBL" id="JABBJJ010000556">
    <property type="protein sequence ID" value="NMO23216.1"/>
    <property type="molecule type" value="Genomic_DNA"/>
</dbReference>
<dbReference type="SUPFAM" id="SSF52499">
    <property type="entry name" value="Isochorismatase-like hydrolases"/>
    <property type="match status" value="1"/>
</dbReference>
<evidence type="ECO:0000313" key="2">
    <source>
        <dbReference type="EMBL" id="NMO23216.1"/>
    </source>
</evidence>
<proteinExistence type="predicted"/>
<sequence>MPTFRLTLDQTALLVVDIQERLCAAMDRDTLDRMLARTNAAVEGARALGMPIILTEQYPKGLGPTHSLVRMRLGDVKPVEKLEFTAAVPDVLAALGSRKQVLVAGMETHICVFQTVRDLTERGLSPFLLADAVLSRSAEDRRVGLDLCRDAGAHVVTVEAALFDLLGRAGTPEFKKVSAAVR</sequence>
<dbReference type="Proteomes" id="UP000518300">
    <property type="component" value="Unassembled WGS sequence"/>
</dbReference>
<name>A0A848LZD7_9BACT</name>
<gene>
    <name evidence="2" type="ORF">HG543_51405</name>
</gene>
<dbReference type="AlphaFoldDB" id="A0A848LZD7"/>
<dbReference type="InterPro" id="IPR036380">
    <property type="entry name" value="Isochorismatase-like_sf"/>
</dbReference>
<comment type="caution">
    <text evidence="2">The sequence shown here is derived from an EMBL/GenBank/DDBJ whole genome shotgun (WGS) entry which is preliminary data.</text>
</comment>
<dbReference type="InterPro" id="IPR050993">
    <property type="entry name" value="Isochorismatase_domain"/>
</dbReference>
<evidence type="ECO:0000313" key="3">
    <source>
        <dbReference type="Proteomes" id="UP000518300"/>
    </source>
</evidence>
<dbReference type="RefSeq" id="WP_169352321.1">
    <property type="nucleotide sequence ID" value="NZ_JABBJJ010000556.1"/>
</dbReference>
<dbReference type="Gene3D" id="3.40.50.850">
    <property type="entry name" value="Isochorismatase-like"/>
    <property type="match status" value="1"/>
</dbReference>
<protein>
    <submittedName>
        <fullName evidence="2">Isochorismatase family protein</fullName>
    </submittedName>
</protein>
<reference evidence="2 3" key="1">
    <citation type="submission" date="2020-04" db="EMBL/GenBank/DDBJ databases">
        <title>Draft genome of Pyxidicoccus fallax type strain.</title>
        <authorList>
            <person name="Whitworth D.E."/>
        </authorList>
    </citation>
    <scope>NUCLEOTIDE SEQUENCE [LARGE SCALE GENOMIC DNA]</scope>
    <source>
        <strain evidence="2 3">DSM 14698</strain>
    </source>
</reference>